<protein>
    <submittedName>
        <fullName evidence="1">Uncharacterized protein</fullName>
    </submittedName>
</protein>
<dbReference type="HOGENOM" id="CLU_3284734_0_0_10"/>
<reference evidence="1 2" key="2">
    <citation type="submission" date="2008-04" db="EMBL/GenBank/DDBJ databases">
        <authorList>
            <person name="Fulton L."/>
            <person name="Clifton S."/>
            <person name="Fulton B."/>
            <person name="Xu J."/>
            <person name="Minx P."/>
            <person name="Pepin K.H."/>
            <person name="Johnson M."/>
            <person name="Thiruvilangam P."/>
            <person name="Bhonagiri V."/>
            <person name="Nash W.E."/>
            <person name="Mardis E.R."/>
            <person name="Wilson R.K."/>
        </authorList>
    </citation>
    <scope>NUCLEOTIDE SEQUENCE [LARGE SCALE GENOMIC DNA]</scope>
    <source>
        <strain evidence="1 2">DSM 17136</strain>
    </source>
</reference>
<comment type="caution">
    <text evidence="1">The sequence shown here is derived from an EMBL/GenBank/DDBJ whole genome shotgun (WGS) entry which is preliminary data.</text>
</comment>
<gene>
    <name evidence="1" type="ORF">BACCOP_01023</name>
</gene>
<sequence length="40" mass="4641">MNLQVFCTKNAEKCIFFSFSPSERGKKGENCFVQVAFYEL</sequence>
<dbReference type="AlphaFoldDB" id="B3JGL9"/>
<reference evidence="1 2" key="1">
    <citation type="submission" date="2008-04" db="EMBL/GenBank/DDBJ databases">
        <title>Draft genome sequence of Bacteroides coprocola (DSM 17136).</title>
        <authorList>
            <person name="Sudarsanam P."/>
            <person name="Ley R."/>
            <person name="Guruge J."/>
            <person name="Turnbaugh P.J."/>
            <person name="Mahowald M."/>
            <person name="Liep D."/>
            <person name="Gordon J."/>
        </authorList>
    </citation>
    <scope>NUCLEOTIDE SEQUENCE [LARGE SCALE GENOMIC DNA]</scope>
    <source>
        <strain evidence="1 2">DSM 17136</strain>
    </source>
</reference>
<evidence type="ECO:0000313" key="2">
    <source>
        <dbReference type="Proteomes" id="UP000003146"/>
    </source>
</evidence>
<evidence type="ECO:0000313" key="1">
    <source>
        <dbReference type="EMBL" id="EDV01921.1"/>
    </source>
</evidence>
<name>B3JGL9_9BACT</name>
<dbReference type="EMBL" id="ABIY02000067">
    <property type="protein sequence ID" value="EDV01921.1"/>
    <property type="molecule type" value="Genomic_DNA"/>
</dbReference>
<dbReference type="Proteomes" id="UP000003146">
    <property type="component" value="Unassembled WGS sequence"/>
</dbReference>
<proteinExistence type="predicted"/>
<accession>B3JGL9</accession>
<organism evidence="1 2">
    <name type="scientific">Phocaeicola coprocola DSM 17136</name>
    <dbReference type="NCBI Taxonomy" id="470145"/>
    <lineage>
        <taxon>Bacteria</taxon>
        <taxon>Pseudomonadati</taxon>
        <taxon>Bacteroidota</taxon>
        <taxon>Bacteroidia</taxon>
        <taxon>Bacteroidales</taxon>
        <taxon>Bacteroidaceae</taxon>
        <taxon>Phocaeicola</taxon>
    </lineage>
</organism>